<dbReference type="InterPro" id="IPR011006">
    <property type="entry name" value="CheY-like_superfamily"/>
</dbReference>
<reference evidence="7" key="1">
    <citation type="journal article" date="2019" name="Int. J. Syst. Evol. Microbiol.">
        <title>The Global Catalogue of Microorganisms (GCM) 10K type strain sequencing project: providing services to taxonomists for standard genome sequencing and annotation.</title>
        <authorList>
            <consortium name="The Broad Institute Genomics Platform"/>
            <consortium name="The Broad Institute Genome Sequencing Center for Infectious Disease"/>
            <person name="Wu L."/>
            <person name="Ma J."/>
        </authorList>
    </citation>
    <scope>NUCLEOTIDE SEQUENCE [LARGE SCALE GENOMIC DNA]</scope>
    <source>
        <strain evidence="7">NBRC 110140</strain>
    </source>
</reference>
<dbReference type="PANTHER" id="PTHR43214:SF43">
    <property type="entry name" value="TWO-COMPONENT RESPONSE REGULATOR"/>
    <property type="match status" value="1"/>
</dbReference>
<dbReference type="Pfam" id="PF00072">
    <property type="entry name" value="Response_reg"/>
    <property type="match status" value="1"/>
</dbReference>
<dbReference type="InterPro" id="IPR000792">
    <property type="entry name" value="Tscrpt_reg_LuxR_C"/>
</dbReference>
<dbReference type="SMART" id="SM00448">
    <property type="entry name" value="REC"/>
    <property type="match status" value="1"/>
</dbReference>
<evidence type="ECO:0000256" key="3">
    <source>
        <dbReference type="PROSITE-ProRule" id="PRU00169"/>
    </source>
</evidence>
<dbReference type="InterPro" id="IPR016032">
    <property type="entry name" value="Sig_transdc_resp-reg_C-effctor"/>
</dbReference>
<dbReference type="Gene3D" id="3.40.50.2300">
    <property type="match status" value="1"/>
</dbReference>
<dbReference type="InterPro" id="IPR039420">
    <property type="entry name" value="WalR-like"/>
</dbReference>
<dbReference type="CDD" id="cd17535">
    <property type="entry name" value="REC_NarL-like"/>
    <property type="match status" value="1"/>
</dbReference>
<dbReference type="PROSITE" id="PS00622">
    <property type="entry name" value="HTH_LUXR_1"/>
    <property type="match status" value="1"/>
</dbReference>
<protein>
    <submittedName>
        <fullName evidence="6">DNA-binding response regulator</fullName>
    </submittedName>
</protein>
<evidence type="ECO:0000256" key="2">
    <source>
        <dbReference type="ARBA" id="ARBA00023125"/>
    </source>
</evidence>
<organism evidence="6 7">
    <name type="scientific">Amylibacter marinus</name>
    <dbReference type="NCBI Taxonomy" id="1475483"/>
    <lineage>
        <taxon>Bacteria</taxon>
        <taxon>Pseudomonadati</taxon>
        <taxon>Pseudomonadota</taxon>
        <taxon>Alphaproteobacteria</taxon>
        <taxon>Rhodobacterales</taxon>
        <taxon>Paracoccaceae</taxon>
        <taxon>Amylibacter</taxon>
    </lineage>
</organism>
<accession>A0ABQ5VR80</accession>
<dbReference type="Proteomes" id="UP001156694">
    <property type="component" value="Unassembled WGS sequence"/>
</dbReference>
<evidence type="ECO:0000313" key="6">
    <source>
        <dbReference type="EMBL" id="GLQ33849.1"/>
    </source>
</evidence>
<dbReference type="PRINTS" id="PR00038">
    <property type="entry name" value="HTHLUXR"/>
</dbReference>
<dbReference type="Pfam" id="PF00196">
    <property type="entry name" value="GerE"/>
    <property type="match status" value="1"/>
</dbReference>
<evidence type="ECO:0000259" key="5">
    <source>
        <dbReference type="PROSITE" id="PS50110"/>
    </source>
</evidence>
<keyword evidence="2 6" id="KW-0238">DNA-binding</keyword>
<feature type="domain" description="Response regulatory" evidence="5">
    <location>
        <begin position="4"/>
        <end position="120"/>
    </location>
</feature>
<feature type="modified residue" description="4-aspartylphosphate" evidence="3">
    <location>
        <position position="55"/>
    </location>
</feature>
<comment type="caution">
    <text evidence="6">The sequence shown here is derived from an EMBL/GenBank/DDBJ whole genome shotgun (WGS) entry which is preliminary data.</text>
</comment>
<dbReference type="PROSITE" id="PS50110">
    <property type="entry name" value="RESPONSE_REGULATORY"/>
    <property type="match status" value="1"/>
</dbReference>
<dbReference type="SMART" id="SM00421">
    <property type="entry name" value="HTH_LUXR"/>
    <property type="match status" value="1"/>
</dbReference>
<dbReference type="SUPFAM" id="SSF46894">
    <property type="entry name" value="C-terminal effector domain of the bipartite response regulators"/>
    <property type="match status" value="1"/>
</dbReference>
<dbReference type="EMBL" id="BSNN01000001">
    <property type="protein sequence ID" value="GLQ33849.1"/>
    <property type="molecule type" value="Genomic_DNA"/>
</dbReference>
<gene>
    <name evidence="6" type="ORF">GCM10007939_01320</name>
</gene>
<evidence type="ECO:0000256" key="1">
    <source>
        <dbReference type="ARBA" id="ARBA00022553"/>
    </source>
</evidence>
<dbReference type="GO" id="GO:0003677">
    <property type="term" value="F:DNA binding"/>
    <property type="evidence" value="ECO:0007669"/>
    <property type="project" value="UniProtKB-KW"/>
</dbReference>
<dbReference type="SUPFAM" id="SSF52172">
    <property type="entry name" value="CheY-like"/>
    <property type="match status" value="1"/>
</dbReference>
<dbReference type="RefSeq" id="WP_284375156.1">
    <property type="nucleotide sequence ID" value="NZ_BSNN01000001.1"/>
</dbReference>
<dbReference type="InterPro" id="IPR001789">
    <property type="entry name" value="Sig_transdc_resp-reg_receiver"/>
</dbReference>
<dbReference type="InterPro" id="IPR058245">
    <property type="entry name" value="NreC/VraR/RcsB-like_REC"/>
</dbReference>
<evidence type="ECO:0000313" key="7">
    <source>
        <dbReference type="Proteomes" id="UP001156694"/>
    </source>
</evidence>
<keyword evidence="7" id="KW-1185">Reference proteome</keyword>
<name>A0ABQ5VR80_9RHOB</name>
<dbReference type="PROSITE" id="PS50043">
    <property type="entry name" value="HTH_LUXR_2"/>
    <property type="match status" value="1"/>
</dbReference>
<proteinExistence type="predicted"/>
<sequence>MPIRLIIADDHDLLREGIKARLADLERFDIVGEAADGQQAVDLYKELNPDILLTDISMPNKNGLEATKEVMAHDPDAKVIILSVYNDPQYVKESIRIGAKGFVLKDVCKSKMINAITQVAGGGRYLCPPLRSIDEKNGVDFNLTKREADVLLRIAQGYSNKEIAEQLSLSVRTIESHRSSIRDKTGGGNSASLANIAGEMGLV</sequence>
<feature type="domain" description="HTH luxR-type" evidence="4">
    <location>
        <begin position="136"/>
        <end position="201"/>
    </location>
</feature>
<keyword evidence="1 3" id="KW-0597">Phosphoprotein</keyword>
<dbReference type="CDD" id="cd06170">
    <property type="entry name" value="LuxR_C_like"/>
    <property type="match status" value="1"/>
</dbReference>
<evidence type="ECO:0000259" key="4">
    <source>
        <dbReference type="PROSITE" id="PS50043"/>
    </source>
</evidence>
<dbReference type="PANTHER" id="PTHR43214">
    <property type="entry name" value="TWO-COMPONENT RESPONSE REGULATOR"/>
    <property type="match status" value="1"/>
</dbReference>